<protein>
    <submittedName>
        <fullName evidence="3">Uncharacterized protein</fullName>
    </submittedName>
</protein>
<feature type="non-terminal residue" evidence="3">
    <location>
        <position position="1"/>
    </location>
</feature>
<feature type="region of interest" description="Disordered" evidence="1">
    <location>
        <begin position="243"/>
        <end position="282"/>
    </location>
</feature>
<feature type="chain" id="PRO_5008901295" evidence="2">
    <location>
        <begin position="19"/>
        <end position="321"/>
    </location>
</feature>
<accession>A0A1D1ZYT9</accession>
<feature type="region of interest" description="Disordered" evidence="1">
    <location>
        <begin position="144"/>
        <end position="169"/>
    </location>
</feature>
<proteinExistence type="predicted"/>
<sequence length="321" mass="32534">GRSGFSWCIIHLLERCACLTDCRAPAPGAQLSARPHRRSMFGGQVDSGAAPSPDWRDMTHSVGTLLDELDIPRAISAPPQLDDRWALHLGGLGGQSTDIRLDEDYDRFYRAQVASGKKLPPPLDASTLYSELGGHAELAHLLRGAGASPSPGLGGPDGGPERAGSAAPGAMSPAVLQALSQLSLAGRASPALLAQQVQHAALAQQHQQLVAAAHMAAATPPLPAASPPPPASAAAVAAALHSMQAPGGGAGPGHSYRHAPQQQGPGPQAGLGAHQPGGGGQPGADYQAAYAAAYQAALQQQLMMGAAQMALAPPYMQNGPA</sequence>
<feature type="non-terminal residue" evidence="3">
    <location>
        <position position="321"/>
    </location>
</feature>
<keyword evidence="2" id="KW-0732">Signal</keyword>
<reference evidence="3" key="1">
    <citation type="submission" date="2015-08" db="EMBL/GenBank/DDBJ databases">
        <authorList>
            <person name="Babu N.S."/>
            <person name="Beckwith C.J."/>
            <person name="Beseler K.G."/>
            <person name="Brison A."/>
            <person name="Carone J.V."/>
            <person name="Caskin T.P."/>
            <person name="Diamond M."/>
            <person name="Durham M.E."/>
            <person name="Foxe J.M."/>
            <person name="Go M."/>
            <person name="Henderson B.A."/>
            <person name="Jones I.B."/>
            <person name="McGettigan J.A."/>
            <person name="Micheletti S.J."/>
            <person name="Nasrallah M.E."/>
            <person name="Ortiz D."/>
            <person name="Piller C.R."/>
            <person name="Privatt S.R."/>
            <person name="Schneider S.L."/>
            <person name="Sharp S."/>
            <person name="Smith T.C."/>
            <person name="Stanton J.D."/>
            <person name="Ullery H.E."/>
            <person name="Wilson R.J."/>
            <person name="Serrano M.G."/>
            <person name="Buck G."/>
            <person name="Lee V."/>
            <person name="Wang Y."/>
            <person name="Carvalho R."/>
            <person name="Voegtly L."/>
            <person name="Shi R."/>
            <person name="Duckworth R."/>
            <person name="Johnson A."/>
            <person name="Loviza R."/>
            <person name="Walstead R."/>
            <person name="Shah Z."/>
            <person name="Kiflezghi M."/>
            <person name="Wade K."/>
            <person name="Ball S.L."/>
            <person name="Bradley K.W."/>
            <person name="Asai D.J."/>
            <person name="Bowman C.A."/>
            <person name="Russell D.A."/>
            <person name="Pope W.H."/>
            <person name="Jacobs-Sera D."/>
            <person name="Hendrix R.W."/>
            <person name="Hatfull G.F."/>
        </authorList>
    </citation>
    <scope>NUCLEOTIDE SEQUENCE</scope>
</reference>
<evidence type="ECO:0000256" key="2">
    <source>
        <dbReference type="SAM" id="SignalP"/>
    </source>
</evidence>
<evidence type="ECO:0000256" key="1">
    <source>
        <dbReference type="SAM" id="MobiDB-lite"/>
    </source>
</evidence>
<name>A0A1D1ZYT9_AUXPR</name>
<evidence type="ECO:0000313" key="3">
    <source>
        <dbReference type="EMBL" id="JAT72021.1"/>
    </source>
</evidence>
<feature type="compositionally biased region" description="Low complexity" evidence="1">
    <location>
        <begin position="259"/>
        <end position="274"/>
    </location>
</feature>
<dbReference type="AlphaFoldDB" id="A0A1D1ZYT9"/>
<dbReference type="EMBL" id="GDKF01006601">
    <property type="protein sequence ID" value="JAT72021.1"/>
    <property type="molecule type" value="Transcribed_RNA"/>
</dbReference>
<organism evidence="3">
    <name type="scientific">Auxenochlorella protothecoides</name>
    <name type="common">Green microalga</name>
    <name type="synonym">Chlorella protothecoides</name>
    <dbReference type="NCBI Taxonomy" id="3075"/>
    <lineage>
        <taxon>Eukaryota</taxon>
        <taxon>Viridiplantae</taxon>
        <taxon>Chlorophyta</taxon>
        <taxon>core chlorophytes</taxon>
        <taxon>Trebouxiophyceae</taxon>
        <taxon>Chlorellales</taxon>
        <taxon>Chlorellaceae</taxon>
        <taxon>Auxenochlorella</taxon>
    </lineage>
</organism>
<feature type="signal peptide" evidence="2">
    <location>
        <begin position="1"/>
        <end position="18"/>
    </location>
</feature>
<gene>
    <name evidence="3" type="ORF">g.33587</name>
</gene>